<evidence type="ECO:0000313" key="1">
    <source>
        <dbReference type="EMBL" id="URN94544.1"/>
    </source>
</evidence>
<accession>A0A9J6ZF91</accession>
<dbReference type="EMBL" id="CP097899">
    <property type="protein sequence ID" value="URN94544.1"/>
    <property type="molecule type" value="Genomic_DNA"/>
</dbReference>
<reference evidence="1" key="1">
    <citation type="submission" date="2022-05" db="EMBL/GenBank/DDBJ databases">
        <title>Novel bacterial taxa in a minimal lignocellulolytic consortium and its capacity to transform plastics disclosed by genome-resolved metagenomics.</title>
        <authorList>
            <person name="Rodriguez C.A.D."/>
            <person name="Diaz-Garcia L."/>
            <person name="Herrera K."/>
            <person name="Tarazona N.A."/>
            <person name="Sproer C."/>
            <person name="Overmann J."/>
            <person name="Jimenez D.J."/>
        </authorList>
    </citation>
    <scope>NUCLEOTIDE SEQUENCE</scope>
    <source>
        <strain evidence="1">MAG5</strain>
    </source>
</reference>
<proteinExistence type="predicted"/>
<sequence>MSGLGKSRSKFGSYVDQKGIQHQELLRMKRVSTNVITKACNTSGTSLGDISKRILVEIVNELTGENKKVSDFW</sequence>
<name>A0A9J6ZF91_9BACL</name>
<organism evidence="1 2">
    <name type="scientific">Candidatus Pristimantibacillus lignocellulolyticus</name>
    <dbReference type="NCBI Taxonomy" id="2994561"/>
    <lineage>
        <taxon>Bacteria</taxon>
        <taxon>Bacillati</taxon>
        <taxon>Bacillota</taxon>
        <taxon>Bacilli</taxon>
        <taxon>Bacillales</taxon>
        <taxon>Paenibacillaceae</taxon>
        <taxon>Candidatus Pristimantibacillus</taxon>
    </lineage>
</organism>
<gene>
    <name evidence="1" type="ORF">NAG76_22455</name>
</gene>
<evidence type="ECO:0000313" key="2">
    <source>
        <dbReference type="Proteomes" id="UP001056756"/>
    </source>
</evidence>
<dbReference type="Proteomes" id="UP001056756">
    <property type="component" value="Chromosome"/>
</dbReference>
<dbReference type="KEGG" id="plig:NAG76_22455"/>
<protein>
    <submittedName>
        <fullName evidence="1">Uncharacterized protein</fullName>
    </submittedName>
</protein>
<dbReference type="AlphaFoldDB" id="A0A9J6ZF91"/>